<reference evidence="4 5" key="1">
    <citation type="submission" date="2024-01" db="EMBL/GenBank/DDBJ databases">
        <title>The complete chloroplast genome sequence of Lithospermum erythrorhizon: insights into the phylogenetic relationship among Boraginaceae species and the maternal lineages of purple gromwells.</title>
        <authorList>
            <person name="Okada T."/>
            <person name="Watanabe K."/>
        </authorList>
    </citation>
    <scope>NUCLEOTIDE SEQUENCE [LARGE SCALE GENOMIC DNA]</scope>
</reference>
<feature type="region of interest" description="Disordered" evidence="1">
    <location>
        <begin position="741"/>
        <end position="763"/>
    </location>
</feature>
<feature type="domain" description="Coilin N-terminal" evidence="2">
    <location>
        <begin position="9"/>
        <end position="218"/>
    </location>
</feature>
<dbReference type="InterPro" id="IPR056398">
    <property type="entry name" value="Tudor_Coilin"/>
</dbReference>
<dbReference type="GO" id="GO:0030619">
    <property type="term" value="F:U1 snRNA binding"/>
    <property type="evidence" value="ECO:0007669"/>
    <property type="project" value="TreeGrafter"/>
</dbReference>
<feature type="compositionally biased region" description="Basic and acidic residues" evidence="1">
    <location>
        <begin position="367"/>
        <end position="392"/>
    </location>
</feature>
<feature type="compositionally biased region" description="Polar residues" evidence="1">
    <location>
        <begin position="745"/>
        <end position="759"/>
    </location>
</feature>
<feature type="region of interest" description="Disordered" evidence="1">
    <location>
        <begin position="172"/>
        <end position="434"/>
    </location>
</feature>
<dbReference type="InterPro" id="IPR024822">
    <property type="entry name" value="Coilin"/>
</dbReference>
<keyword evidence="5" id="KW-1185">Reference proteome</keyword>
<protein>
    <submittedName>
        <fullName evidence="4">DNA metabolism protein</fullName>
    </submittedName>
</protein>
<dbReference type="EMBL" id="BAABME010003266">
    <property type="protein sequence ID" value="GAA0158129.1"/>
    <property type="molecule type" value="Genomic_DNA"/>
</dbReference>
<name>A0AAV3Q261_LITER</name>
<dbReference type="Pfam" id="PF15862">
    <property type="entry name" value="Coilin_N"/>
    <property type="match status" value="1"/>
</dbReference>
<feature type="compositionally biased region" description="Basic and acidic residues" evidence="1">
    <location>
        <begin position="526"/>
        <end position="537"/>
    </location>
</feature>
<feature type="compositionally biased region" description="Polar residues" evidence="1">
    <location>
        <begin position="707"/>
        <end position="720"/>
    </location>
</feature>
<gene>
    <name evidence="4" type="ORF">LIER_15234</name>
</gene>
<feature type="compositionally biased region" description="Basic and acidic residues" evidence="1">
    <location>
        <begin position="232"/>
        <end position="244"/>
    </location>
</feature>
<dbReference type="PANTHER" id="PTHR15197">
    <property type="entry name" value="COILIN P80"/>
    <property type="match status" value="1"/>
</dbReference>
<dbReference type="Proteomes" id="UP001454036">
    <property type="component" value="Unassembled WGS sequence"/>
</dbReference>
<feature type="domain" description="Coilin tudor" evidence="3">
    <location>
        <begin position="563"/>
        <end position="665"/>
    </location>
</feature>
<feature type="region of interest" description="Disordered" evidence="1">
    <location>
        <begin position="517"/>
        <end position="572"/>
    </location>
</feature>
<feature type="compositionally biased region" description="Basic residues" evidence="1">
    <location>
        <begin position="172"/>
        <end position="189"/>
    </location>
</feature>
<dbReference type="GO" id="GO:0030620">
    <property type="term" value="F:U2 snRNA binding"/>
    <property type="evidence" value="ECO:0007669"/>
    <property type="project" value="TreeGrafter"/>
</dbReference>
<evidence type="ECO:0000256" key="1">
    <source>
        <dbReference type="SAM" id="MobiDB-lite"/>
    </source>
</evidence>
<proteinExistence type="predicted"/>
<feature type="compositionally biased region" description="Basic and acidic residues" evidence="1">
    <location>
        <begin position="285"/>
        <end position="313"/>
    </location>
</feature>
<accession>A0AAV3Q261</accession>
<dbReference type="PANTHER" id="PTHR15197:SF0">
    <property type="entry name" value="COILIN"/>
    <property type="match status" value="1"/>
</dbReference>
<feature type="compositionally biased region" description="Polar residues" evidence="1">
    <location>
        <begin position="401"/>
        <end position="430"/>
    </location>
</feature>
<feature type="compositionally biased region" description="Basic and acidic residues" evidence="1">
    <location>
        <begin position="349"/>
        <end position="360"/>
    </location>
</feature>
<sequence length="784" mass="87150">MVLKMKSLRLRLVFKNRDILSDAQKAQGLNKAWILIPQNQTELTTIDALCSYINQIFNLKQSCPDGLLLCMDGFVLPPFESAGLLKDKDIISVTKKGALAILGNETTDGVEGLEAVQRQPGNTGALLLTNQELDSENGDCQSEEFHDELLEDEEDKRHEVNVYLEDGNEISKKRKASEKLQGSKKKKKRSEQPESAANDVHENGDLAGEKGTSKKRKSSKKTRINAATIENGDEKMDKDVEYTPKSKGAANDVNENGDLAGEKSTCKKRNTSKKTQTNAAIIDNGDEKMDKDVESTPKSKRNEQAQENSKDIDGNTNVSERNPKGPSRAARRKKAKRKWLQEMAKIKKKNVDSPEVKNWKEMQSSSGKKEGIGLSEKEGAGQLEKEGLDNPKAHLHWKQCGDNSKSWSKPGENQSYSKHGNSNKNSSTANEVIPIEIRPGHIRFEPLEEDADHVQQIQAPVVSVDTFQWNGITSKKKGQKWGTDKSNGYHGNGYEQFKQGEKVQKWGRDKTFVHYGNGYEQPNQGEKTHWGRDKDPDSCLNGNEESKDENETSVVTRTHSSEQMDFDKLPPLPNLPKEGDVIAYRLLELSSSWTPEMSSYRVGKVSRYDSQSSKVTLMPLPEYPIIFKNSEEEESTEQQDGNLYNEDGSLEIEFASLIDVRIVKSGDPSASNDIFDGSGGPICTNNMETSKVPGNKDKSTNIVVQGNGSIDQGKSAQAPSTGDGANLWEQFNDVLNAKKEELSKENSWGKSNGSRSSWSHRVLKGSTLGPTMAFLRSENEKNKM</sequence>
<dbReference type="AlphaFoldDB" id="A0AAV3Q261"/>
<dbReference type="Pfam" id="PF23086">
    <property type="entry name" value="Tudor_Coilin"/>
    <property type="match status" value="1"/>
</dbReference>
<feature type="compositionally biased region" description="Basic and acidic residues" evidence="1">
    <location>
        <begin position="199"/>
        <end position="212"/>
    </location>
</feature>
<feature type="compositionally biased region" description="Basic and acidic residues" evidence="1">
    <location>
        <begin position="559"/>
        <end position="568"/>
    </location>
</feature>
<feature type="region of interest" description="Disordered" evidence="1">
    <location>
        <begin position="707"/>
        <end position="726"/>
    </location>
</feature>
<dbReference type="GO" id="GO:0015030">
    <property type="term" value="C:Cajal body"/>
    <property type="evidence" value="ECO:0007669"/>
    <property type="project" value="TreeGrafter"/>
</dbReference>
<comment type="caution">
    <text evidence="4">The sequence shown here is derived from an EMBL/GenBank/DDBJ whole genome shotgun (WGS) entry which is preliminary data.</text>
</comment>
<dbReference type="GO" id="GO:0000387">
    <property type="term" value="P:spliceosomal snRNP assembly"/>
    <property type="evidence" value="ECO:0007669"/>
    <property type="project" value="TreeGrafter"/>
</dbReference>
<evidence type="ECO:0000313" key="4">
    <source>
        <dbReference type="EMBL" id="GAA0158129.1"/>
    </source>
</evidence>
<evidence type="ECO:0000259" key="2">
    <source>
        <dbReference type="Pfam" id="PF15862"/>
    </source>
</evidence>
<feature type="compositionally biased region" description="Basic residues" evidence="1">
    <location>
        <begin position="329"/>
        <end position="338"/>
    </location>
</feature>
<evidence type="ECO:0000259" key="3">
    <source>
        <dbReference type="Pfam" id="PF23086"/>
    </source>
</evidence>
<organism evidence="4 5">
    <name type="scientific">Lithospermum erythrorhizon</name>
    <name type="common">Purple gromwell</name>
    <name type="synonym">Lithospermum officinale var. erythrorhizon</name>
    <dbReference type="NCBI Taxonomy" id="34254"/>
    <lineage>
        <taxon>Eukaryota</taxon>
        <taxon>Viridiplantae</taxon>
        <taxon>Streptophyta</taxon>
        <taxon>Embryophyta</taxon>
        <taxon>Tracheophyta</taxon>
        <taxon>Spermatophyta</taxon>
        <taxon>Magnoliopsida</taxon>
        <taxon>eudicotyledons</taxon>
        <taxon>Gunneridae</taxon>
        <taxon>Pentapetalae</taxon>
        <taxon>asterids</taxon>
        <taxon>lamiids</taxon>
        <taxon>Boraginales</taxon>
        <taxon>Boraginaceae</taxon>
        <taxon>Boraginoideae</taxon>
        <taxon>Lithospermeae</taxon>
        <taxon>Lithospermum</taxon>
    </lineage>
</organism>
<evidence type="ECO:0000313" key="5">
    <source>
        <dbReference type="Proteomes" id="UP001454036"/>
    </source>
</evidence>
<feature type="compositionally biased region" description="Basic residues" evidence="1">
    <location>
        <begin position="213"/>
        <end position="223"/>
    </location>
</feature>
<dbReference type="InterPro" id="IPR031722">
    <property type="entry name" value="Coilin_N"/>
</dbReference>